<dbReference type="Proteomes" id="UP001257627">
    <property type="component" value="Unassembled WGS sequence"/>
</dbReference>
<organism evidence="2 3">
    <name type="scientific">Streptomyces mirabilis</name>
    <dbReference type="NCBI Taxonomy" id="68239"/>
    <lineage>
        <taxon>Bacteria</taxon>
        <taxon>Bacillati</taxon>
        <taxon>Actinomycetota</taxon>
        <taxon>Actinomycetes</taxon>
        <taxon>Kitasatosporales</taxon>
        <taxon>Streptomycetaceae</taxon>
        <taxon>Streptomyces</taxon>
    </lineage>
</organism>
<dbReference type="RefSeq" id="WP_144314779.1">
    <property type="nucleotide sequence ID" value="NZ_JARAKF010000001.1"/>
</dbReference>
<protein>
    <recommendedName>
        <fullName evidence="4">Secreted protein</fullName>
    </recommendedName>
</protein>
<proteinExistence type="predicted"/>
<keyword evidence="3" id="KW-1185">Reference proteome</keyword>
<reference evidence="2 3" key="1">
    <citation type="submission" date="2023-02" db="EMBL/GenBank/DDBJ databases">
        <authorList>
            <person name="Maleckis M."/>
        </authorList>
    </citation>
    <scope>NUCLEOTIDE SEQUENCE [LARGE SCALE GENOMIC DNA]</scope>
    <source>
        <strain evidence="2 3">P8-A2</strain>
    </source>
</reference>
<accession>A0ABU3V1H4</accession>
<evidence type="ECO:0000313" key="3">
    <source>
        <dbReference type="Proteomes" id="UP001257627"/>
    </source>
</evidence>
<evidence type="ECO:0000256" key="1">
    <source>
        <dbReference type="SAM" id="SignalP"/>
    </source>
</evidence>
<evidence type="ECO:0008006" key="4">
    <source>
        <dbReference type="Google" id="ProtNLM"/>
    </source>
</evidence>
<sequence>MKKISRIARAAVVGTLALGGVVAGTSNASAATSNWGCRSEHTQDGSFAYEGYGIHLDSCIEDQLGNNGRGFYARIAVTLDPGSGPDHPAVFPCAQLWKSDGRGGWSYVHDYHCMGWYGPGTNDAIWISDDGQNYNPDTGGAYVVRVGFWATINGKYGYYGDVESPVASVW</sequence>
<gene>
    <name evidence="2" type="ORF">PU648_47970</name>
</gene>
<evidence type="ECO:0000313" key="2">
    <source>
        <dbReference type="EMBL" id="MDU8999938.1"/>
    </source>
</evidence>
<comment type="caution">
    <text evidence="2">The sequence shown here is derived from an EMBL/GenBank/DDBJ whole genome shotgun (WGS) entry which is preliminary data.</text>
</comment>
<feature type="signal peptide" evidence="1">
    <location>
        <begin position="1"/>
        <end position="30"/>
    </location>
</feature>
<dbReference type="EMBL" id="JARAKF010000001">
    <property type="protein sequence ID" value="MDU8999938.1"/>
    <property type="molecule type" value="Genomic_DNA"/>
</dbReference>
<name>A0ABU3V1H4_9ACTN</name>
<keyword evidence="1" id="KW-0732">Signal</keyword>
<feature type="chain" id="PRO_5045607759" description="Secreted protein" evidence="1">
    <location>
        <begin position="31"/>
        <end position="170"/>
    </location>
</feature>